<comment type="caution">
    <text evidence="1">The sequence shown here is derived from an EMBL/GenBank/DDBJ whole genome shotgun (WGS) entry which is preliminary data.</text>
</comment>
<evidence type="ECO:0000313" key="2">
    <source>
        <dbReference type="Proteomes" id="UP000177042"/>
    </source>
</evidence>
<accession>A0A1F5J8L6</accession>
<organism evidence="1 2">
    <name type="scientific">Candidatus Daviesbacteria bacterium RIFCSPHIGHO2_02_FULL_39_12</name>
    <dbReference type="NCBI Taxonomy" id="1797770"/>
    <lineage>
        <taxon>Bacteria</taxon>
        <taxon>Candidatus Daviesiibacteriota</taxon>
    </lineage>
</organism>
<reference evidence="1 2" key="1">
    <citation type="journal article" date="2016" name="Nat. Commun.">
        <title>Thousands of microbial genomes shed light on interconnected biogeochemical processes in an aquifer system.</title>
        <authorList>
            <person name="Anantharaman K."/>
            <person name="Brown C.T."/>
            <person name="Hug L.A."/>
            <person name="Sharon I."/>
            <person name="Castelle C.J."/>
            <person name="Probst A.J."/>
            <person name="Thomas B.C."/>
            <person name="Singh A."/>
            <person name="Wilkins M.J."/>
            <person name="Karaoz U."/>
            <person name="Brodie E.L."/>
            <person name="Williams K.H."/>
            <person name="Hubbard S.S."/>
            <person name="Banfield J.F."/>
        </authorList>
    </citation>
    <scope>NUCLEOTIDE SEQUENCE [LARGE SCALE GENOMIC DNA]</scope>
</reference>
<sequence>MFMAGYWEVMNKLLSIFKSSFKAKRLWSQAGFIRLTKKSLVMGLIALTVFTGSGLYFLMKPKPAFAAWYDDNRAYRQTTFGQQKIRFSADFLTEYNADALRLDLSVNTLSQNIVDVKYVVLF</sequence>
<dbReference type="AlphaFoldDB" id="A0A1F5J8L6"/>
<evidence type="ECO:0000313" key="1">
    <source>
        <dbReference type="EMBL" id="OGE24971.1"/>
    </source>
</evidence>
<dbReference type="Proteomes" id="UP000177042">
    <property type="component" value="Unassembled WGS sequence"/>
</dbReference>
<name>A0A1F5J8L6_9BACT</name>
<protein>
    <submittedName>
        <fullName evidence="1">Uncharacterized protein</fullName>
    </submittedName>
</protein>
<proteinExistence type="predicted"/>
<dbReference type="EMBL" id="MFCX01000036">
    <property type="protein sequence ID" value="OGE24971.1"/>
    <property type="molecule type" value="Genomic_DNA"/>
</dbReference>
<gene>
    <name evidence="1" type="ORF">A3C26_00510</name>
</gene>